<dbReference type="InterPro" id="IPR036876">
    <property type="entry name" value="UVR_dom_sf"/>
</dbReference>
<dbReference type="NCBIfam" id="NF001824">
    <property type="entry name" value="PRK00558.1-5"/>
    <property type="match status" value="1"/>
</dbReference>
<dbReference type="PROSITE" id="PS50164">
    <property type="entry name" value="GIY_YIG"/>
    <property type="match status" value="1"/>
</dbReference>
<feature type="domain" description="GIY-YIG" evidence="9">
    <location>
        <begin position="37"/>
        <end position="115"/>
    </location>
</feature>
<dbReference type="Pfam" id="PF22920">
    <property type="entry name" value="UvrC_RNaseH"/>
    <property type="match status" value="1"/>
</dbReference>
<keyword evidence="4 7" id="KW-0267">Excision nuclease</keyword>
<dbReference type="InterPro" id="IPR001162">
    <property type="entry name" value="UvrC_RNase_H_dom"/>
</dbReference>
<dbReference type="GO" id="GO:0009381">
    <property type="term" value="F:excinuclease ABC activity"/>
    <property type="evidence" value="ECO:0007669"/>
    <property type="project" value="UniProtKB-UniRule"/>
</dbReference>
<dbReference type="Pfam" id="PF08459">
    <property type="entry name" value="UvrC_RNaseH_dom"/>
    <property type="match status" value="1"/>
</dbReference>
<dbReference type="SUPFAM" id="SSF47781">
    <property type="entry name" value="RuvA domain 2-like"/>
    <property type="match status" value="1"/>
</dbReference>
<dbReference type="InterPro" id="IPR038476">
    <property type="entry name" value="UvrC_RNase_H_dom_sf"/>
</dbReference>
<evidence type="ECO:0000256" key="6">
    <source>
        <dbReference type="ARBA" id="ARBA00023236"/>
    </source>
</evidence>
<dbReference type="InterPro" id="IPR003583">
    <property type="entry name" value="Hlx-hairpin-Hlx_DNA-bd_motif"/>
</dbReference>
<dbReference type="GO" id="GO:0009432">
    <property type="term" value="P:SOS response"/>
    <property type="evidence" value="ECO:0007669"/>
    <property type="project" value="UniProtKB-UniRule"/>
</dbReference>
<dbReference type="GO" id="GO:0003677">
    <property type="term" value="F:DNA binding"/>
    <property type="evidence" value="ECO:0007669"/>
    <property type="project" value="UniProtKB-UniRule"/>
</dbReference>
<dbReference type="Proteomes" id="UP000318349">
    <property type="component" value="Unassembled WGS sequence"/>
</dbReference>
<evidence type="ECO:0000313" key="12">
    <source>
        <dbReference type="Proteomes" id="UP000318349"/>
    </source>
</evidence>
<dbReference type="Gene3D" id="3.40.1440.10">
    <property type="entry name" value="GIY-YIG endonuclease"/>
    <property type="match status" value="1"/>
</dbReference>
<dbReference type="InterPro" id="IPR004791">
    <property type="entry name" value="UvrC"/>
</dbReference>
<dbReference type="Gene3D" id="1.10.150.20">
    <property type="entry name" value="5' to 3' exonuclease, C-terminal subdomain"/>
    <property type="match status" value="1"/>
</dbReference>
<dbReference type="PROSITE" id="PS50165">
    <property type="entry name" value="UVRC"/>
    <property type="match status" value="1"/>
</dbReference>
<feature type="domain" description="UvrC family homology region profile" evidence="10">
    <location>
        <begin position="275"/>
        <end position="494"/>
    </location>
</feature>
<evidence type="ECO:0000256" key="7">
    <source>
        <dbReference type="HAMAP-Rule" id="MF_00203"/>
    </source>
</evidence>
<comment type="similarity">
    <text evidence="7">Belongs to the UvrC family.</text>
</comment>
<dbReference type="Pfam" id="PF02151">
    <property type="entry name" value="UVR"/>
    <property type="match status" value="1"/>
</dbReference>
<proteinExistence type="inferred from homology"/>
<sequence>MTRPKHSWRPWLSAPGAPEQDHVTSFDHQTFLRNAPSDPGVYRMIGEGGQVLYVGKAKNLKKRLSSYFRSQLASPRIAMMVAQIVQVEITATRSEAEALILENNLIKSLAPRYNILFRDDKSYPYITLTAHGFPRLAFHRGGFTKGARYFGPFPGSVSVRDSIHLLQKVFKLRTCENGVFDHRSRPCLLHQIQRCTAPCVGLISEQDYAADVRLATLFLEGRTSEVINGLTDSMAAAAERMAFEEAAALRDQIRALQQVLHRQYVDSGKEEDVDVLCAVQSEGLVCVNLAMIRGGRHLGDRPQFPVVDGECSTQDVLLAFIEQHYAMLPLPGKIVAAIDAALVRSVLESLGKQAVVTAPRRPMEKGWVEMAERNATLAIQARLAMSDRSASRLEALQQALGLTEPPARIECFDISHTMGEATVASCVVCEGGAMKRGEYRRYNITDITPGDDYAAMRQVLSRRYEKVASGDGVLPDLVLIDGGRGQLSMALEVFAELGLAALPAVGVAKGEGRKPGLESLIFGDGRPPMHLSPESAALHLVQEIRDEAHRFAITGHRAKRGKARIGSKLERIAGVGPTRRRALLATFGGLDGVRSATVDDLCRVEGISRTLAELIHGELTGGES</sequence>
<dbReference type="FunFam" id="3.40.1440.10:FF:000001">
    <property type="entry name" value="UvrABC system protein C"/>
    <property type="match status" value="1"/>
</dbReference>
<dbReference type="HAMAP" id="MF_00203">
    <property type="entry name" value="UvrC"/>
    <property type="match status" value="1"/>
</dbReference>
<dbReference type="Pfam" id="PF01541">
    <property type="entry name" value="GIY-YIG"/>
    <property type="match status" value="1"/>
</dbReference>
<dbReference type="Gene3D" id="4.10.860.10">
    <property type="entry name" value="UVR domain"/>
    <property type="match status" value="1"/>
</dbReference>
<comment type="function">
    <text evidence="7">The UvrABC repair system catalyzes the recognition and processing of DNA lesions. UvrC both incises the 5' and 3' sides of the lesion. The N-terminal half is responsible for the 3' incision and the C-terminal half is responsible for the 5' incision.</text>
</comment>
<reference evidence="11 12" key="1">
    <citation type="submission" date="2019-07" db="EMBL/GenBank/DDBJ databases">
        <title>The pathways for chlorine oxyanion respiration interact through the shared metabolite chlorate.</title>
        <authorList>
            <person name="Barnum T.P."/>
            <person name="Cheng Y."/>
            <person name="Hill K.A."/>
            <person name="Lucas L.N."/>
            <person name="Carlson H.K."/>
            <person name="Coates J.D."/>
        </authorList>
    </citation>
    <scope>NUCLEOTIDE SEQUENCE [LARGE SCALE GENOMIC DNA]</scope>
    <source>
        <strain evidence="11 12">SFB-1</strain>
    </source>
</reference>
<keyword evidence="6 7" id="KW-0742">SOS response</keyword>
<dbReference type="InterPro" id="IPR047296">
    <property type="entry name" value="GIY-YIG_UvrC_Cho"/>
</dbReference>
<comment type="caution">
    <text evidence="11">The sequence shown here is derived from an EMBL/GenBank/DDBJ whole genome shotgun (WGS) entry which is preliminary data.</text>
</comment>
<dbReference type="SMART" id="SM00465">
    <property type="entry name" value="GIYc"/>
    <property type="match status" value="1"/>
</dbReference>
<dbReference type="PANTHER" id="PTHR30562">
    <property type="entry name" value="UVRC/OXIDOREDUCTASE"/>
    <property type="match status" value="1"/>
</dbReference>
<keyword evidence="2 7" id="KW-0227">DNA damage</keyword>
<evidence type="ECO:0000256" key="2">
    <source>
        <dbReference type="ARBA" id="ARBA00022763"/>
    </source>
</evidence>
<name>A0A557SPP8_9RHOO</name>
<organism evidence="11 12">
    <name type="scientific">Denitromonas halophila</name>
    <dbReference type="NCBI Taxonomy" id="1629404"/>
    <lineage>
        <taxon>Bacteria</taxon>
        <taxon>Pseudomonadati</taxon>
        <taxon>Pseudomonadota</taxon>
        <taxon>Betaproteobacteria</taxon>
        <taxon>Rhodocyclales</taxon>
        <taxon>Zoogloeaceae</taxon>
        <taxon>Denitromonas</taxon>
    </lineage>
</organism>
<evidence type="ECO:0000313" key="11">
    <source>
        <dbReference type="EMBL" id="TVO79368.1"/>
    </source>
</evidence>
<dbReference type="PANTHER" id="PTHR30562:SF1">
    <property type="entry name" value="UVRABC SYSTEM PROTEIN C"/>
    <property type="match status" value="1"/>
</dbReference>
<dbReference type="SMART" id="SM00278">
    <property type="entry name" value="HhH1"/>
    <property type="match status" value="2"/>
</dbReference>
<keyword evidence="1 7" id="KW-0963">Cytoplasm</keyword>
<protein>
    <recommendedName>
        <fullName evidence="7">UvrABC system protein C</fullName>
        <shortName evidence="7">Protein UvrC</shortName>
    </recommendedName>
    <alternativeName>
        <fullName evidence="7">Excinuclease ABC subunit C</fullName>
    </alternativeName>
</protein>
<dbReference type="AlphaFoldDB" id="A0A557SPP8"/>
<dbReference type="GO" id="GO:0009380">
    <property type="term" value="C:excinuclease repair complex"/>
    <property type="evidence" value="ECO:0007669"/>
    <property type="project" value="InterPro"/>
</dbReference>
<evidence type="ECO:0000256" key="3">
    <source>
        <dbReference type="ARBA" id="ARBA00022769"/>
    </source>
</evidence>
<dbReference type="InterPro" id="IPR050066">
    <property type="entry name" value="UvrABC_protein_C"/>
</dbReference>
<comment type="subcellular location">
    <subcellularLocation>
        <location evidence="7">Cytoplasm</location>
    </subcellularLocation>
</comment>
<dbReference type="GO" id="GO:0005737">
    <property type="term" value="C:cytoplasm"/>
    <property type="evidence" value="ECO:0007669"/>
    <property type="project" value="UniProtKB-SubCell"/>
</dbReference>
<dbReference type="EMBL" id="VMNI01000002">
    <property type="protein sequence ID" value="TVO79368.1"/>
    <property type="molecule type" value="Genomic_DNA"/>
</dbReference>
<feature type="domain" description="UVR" evidence="8">
    <location>
        <begin position="224"/>
        <end position="259"/>
    </location>
</feature>
<dbReference type="NCBIfam" id="TIGR00194">
    <property type="entry name" value="uvrC"/>
    <property type="match status" value="1"/>
</dbReference>
<dbReference type="GO" id="GO:0006289">
    <property type="term" value="P:nucleotide-excision repair"/>
    <property type="evidence" value="ECO:0007669"/>
    <property type="project" value="UniProtKB-UniRule"/>
</dbReference>
<dbReference type="SUPFAM" id="SSF82771">
    <property type="entry name" value="GIY-YIG endonuclease"/>
    <property type="match status" value="1"/>
</dbReference>
<dbReference type="Pfam" id="PF14520">
    <property type="entry name" value="HHH_5"/>
    <property type="match status" value="1"/>
</dbReference>
<dbReference type="PROSITE" id="PS50151">
    <property type="entry name" value="UVR"/>
    <property type="match status" value="1"/>
</dbReference>
<keyword evidence="3 7" id="KW-0228">DNA excision</keyword>
<dbReference type="InterPro" id="IPR010994">
    <property type="entry name" value="RuvA_2-like"/>
</dbReference>
<comment type="subunit">
    <text evidence="7">Interacts with UvrB in an incision complex.</text>
</comment>
<dbReference type="InterPro" id="IPR001943">
    <property type="entry name" value="UVR_dom"/>
</dbReference>
<dbReference type="SUPFAM" id="SSF46600">
    <property type="entry name" value="C-terminal UvrC-binding domain of UvrB"/>
    <property type="match status" value="1"/>
</dbReference>
<dbReference type="CDD" id="cd10434">
    <property type="entry name" value="GIY-YIG_UvrC_Cho"/>
    <property type="match status" value="1"/>
</dbReference>
<evidence type="ECO:0000259" key="8">
    <source>
        <dbReference type="PROSITE" id="PS50151"/>
    </source>
</evidence>
<dbReference type="InterPro" id="IPR000305">
    <property type="entry name" value="GIY-YIG_endonuc"/>
</dbReference>
<evidence type="ECO:0000256" key="4">
    <source>
        <dbReference type="ARBA" id="ARBA00022881"/>
    </source>
</evidence>
<dbReference type="FunFam" id="3.30.420.340:FF:000001">
    <property type="entry name" value="UvrABC system protein C"/>
    <property type="match status" value="1"/>
</dbReference>
<dbReference type="Gene3D" id="3.30.420.340">
    <property type="entry name" value="UvrC, RNAse H endonuclease domain"/>
    <property type="match status" value="1"/>
</dbReference>
<evidence type="ECO:0000256" key="1">
    <source>
        <dbReference type="ARBA" id="ARBA00022490"/>
    </source>
</evidence>
<keyword evidence="5 7" id="KW-0234">DNA repair</keyword>
<gene>
    <name evidence="7 11" type="primary">uvrC</name>
    <name evidence="11" type="ORF">FHP89_01000</name>
</gene>
<evidence type="ECO:0000259" key="10">
    <source>
        <dbReference type="PROSITE" id="PS50165"/>
    </source>
</evidence>
<evidence type="ECO:0000259" key="9">
    <source>
        <dbReference type="PROSITE" id="PS50164"/>
    </source>
</evidence>
<evidence type="ECO:0000256" key="5">
    <source>
        <dbReference type="ARBA" id="ARBA00023204"/>
    </source>
</evidence>
<dbReference type="InterPro" id="IPR035901">
    <property type="entry name" value="GIY-YIG_endonuc_sf"/>
</dbReference>
<accession>A0A557SPP8</accession>